<dbReference type="Proteomes" id="UP000023152">
    <property type="component" value="Unassembled WGS sequence"/>
</dbReference>
<feature type="region of interest" description="Disordered" evidence="1">
    <location>
        <begin position="100"/>
        <end position="166"/>
    </location>
</feature>
<proteinExistence type="predicted"/>
<evidence type="ECO:0000313" key="2">
    <source>
        <dbReference type="EMBL" id="ETO21070.1"/>
    </source>
</evidence>
<feature type="region of interest" description="Disordered" evidence="1">
    <location>
        <begin position="16"/>
        <end position="51"/>
    </location>
</feature>
<dbReference type="AlphaFoldDB" id="X6N460"/>
<feature type="region of interest" description="Disordered" evidence="1">
    <location>
        <begin position="259"/>
        <end position="279"/>
    </location>
</feature>
<feature type="compositionally biased region" description="Basic and acidic residues" evidence="1">
    <location>
        <begin position="16"/>
        <end position="31"/>
    </location>
</feature>
<keyword evidence="3" id="KW-1185">Reference proteome</keyword>
<name>X6N460_RETFI</name>
<feature type="compositionally biased region" description="Basic residues" evidence="1">
    <location>
        <begin position="260"/>
        <end position="270"/>
    </location>
</feature>
<sequence>LSSLKLNETDVKRMPNNEPIIREDVETDNMKDYSPNRPNNTSNGNVNGNDMNTNINVNVIANDKMTMMTTTTTATTMTMTTIHMVGPIATEKVDHSIATKHPSGVSPSPRLHLESNEPTNVHANGNAGFLSPKTIKSPLSVERTSSLHQLQHSNSNPPPLVSAEPRKPSALWPAPKKKWFEEQKTQWIQTVIECASRFDVSLPEDIAEAIVLDSIIVPGCYSFSGVLFPPQRTETDLFVDYCQFDTGYKEVNNKVSNGIHYKRKKPKPQPRKPENNTSSLWLDEDGSICGFRCVWVQAPRRQMVLDQKYAVSTVCMQNFFFFII</sequence>
<organism evidence="2 3">
    <name type="scientific">Reticulomyxa filosa</name>
    <dbReference type="NCBI Taxonomy" id="46433"/>
    <lineage>
        <taxon>Eukaryota</taxon>
        <taxon>Sar</taxon>
        <taxon>Rhizaria</taxon>
        <taxon>Retaria</taxon>
        <taxon>Foraminifera</taxon>
        <taxon>Monothalamids</taxon>
        <taxon>Reticulomyxidae</taxon>
        <taxon>Reticulomyxa</taxon>
    </lineage>
</organism>
<gene>
    <name evidence="2" type="ORF">RFI_16134</name>
</gene>
<feature type="non-terminal residue" evidence="2">
    <location>
        <position position="1"/>
    </location>
</feature>
<evidence type="ECO:0000256" key="1">
    <source>
        <dbReference type="SAM" id="MobiDB-lite"/>
    </source>
</evidence>
<evidence type="ECO:0000313" key="3">
    <source>
        <dbReference type="Proteomes" id="UP000023152"/>
    </source>
</evidence>
<accession>X6N460</accession>
<protein>
    <submittedName>
        <fullName evidence="2">Uncharacterized protein</fullName>
    </submittedName>
</protein>
<dbReference type="EMBL" id="ASPP01011966">
    <property type="protein sequence ID" value="ETO21070.1"/>
    <property type="molecule type" value="Genomic_DNA"/>
</dbReference>
<feature type="compositionally biased region" description="Polar residues" evidence="1">
    <location>
        <begin position="142"/>
        <end position="155"/>
    </location>
</feature>
<reference evidence="2 3" key="1">
    <citation type="journal article" date="2013" name="Curr. Biol.">
        <title>The Genome of the Foraminiferan Reticulomyxa filosa.</title>
        <authorList>
            <person name="Glockner G."/>
            <person name="Hulsmann N."/>
            <person name="Schleicher M."/>
            <person name="Noegel A.A."/>
            <person name="Eichinger L."/>
            <person name="Gallinger C."/>
            <person name="Pawlowski J."/>
            <person name="Sierra R."/>
            <person name="Euteneuer U."/>
            <person name="Pillet L."/>
            <person name="Moustafa A."/>
            <person name="Platzer M."/>
            <person name="Groth M."/>
            <person name="Szafranski K."/>
            <person name="Schliwa M."/>
        </authorList>
    </citation>
    <scope>NUCLEOTIDE SEQUENCE [LARGE SCALE GENOMIC DNA]</scope>
</reference>
<comment type="caution">
    <text evidence="2">The sequence shown here is derived from an EMBL/GenBank/DDBJ whole genome shotgun (WGS) entry which is preliminary data.</text>
</comment>
<feature type="compositionally biased region" description="Low complexity" evidence="1">
    <location>
        <begin position="35"/>
        <end position="51"/>
    </location>
</feature>